<organism evidence="1">
    <name type="scientific">Hexamita inflata</name>
    <dbReference type="NCBI Taxonomy" id="28002"/>
    <lineage>
        <taxon>Eukaryota</taxon>
        <taxon>Metamonada</taxon>
        <taxon>Diplomonadida</taxon>
        <taxon>Hexamitidae</taxon>
        <taxon>Hexamitinae</taxon>
        <taxon>Hexamita</taxon>
    </lineage>
</organism>
<evidence type="ECO:0000313" key="3">
    <source>
        <dbReference type="Proteomes" id="UP001642409"/>
    </source>
</evidence>
<dbReference type="AlphaFoldDB" id="A0AA86QNT7"/>
<dbReference type="EMBL" id="CATOUU010000887">
    <property type="protein sequence ID" value="CAI9957392.1"/>
    <property type="molecule type" value="Genomic_DNA"/>
</dbReference>
<reference evidence="2 3" key="2">
    <citation type="submission" date="2024-07" db="EMBL/GenBank/DDBJ databases">
        <authorList>
            <person name="Akdeniz Z."/>
        </authorList>
    </citation>
    <scope>NUCLEOTIDE SEQUENCE [LARGE SCALE GENOMIC DNA]</scope>
</reference>
<comment type="caution">
    <text evidence="1">The sequence shown here is derived from an EMBL/GenBank/DDBJ whole genome shotgun (WGS) entry which is preliminary data.</text>
</comment>
<evidence type="ECO:0000313" key="1">
    <source>
        <dbReference type="EMBL" id="CAI9957392.1"/>
    </source>
</evidence>
<dbReference type="EMBL" id="CAXDID020000442">
    <property type="protein sequence ID" value="CAL6092175.1"/>
    <property type="molecule type" value="Genomic_DNA"/>
</dbReference>
<dbReference type="Proteomes" id="UP001642409">
    <property type="component" value="Unassembled WGS sequence"/>
</dbReference>
<name>A0AA86QNT7_9EUKA</name>
<sequence>MEIPRNNGNSYGHRLRISNDEEIRDLRFVSELGVTDIEVRGCQNATILRAPTNLRCLEHYPSGMKTAKGVERIVGLERLQIQDAQIVELNIRGLEKLTHIWVHNNKIRDMSAAEYLKAKGCISGTYSIKNQKEPSQEEIDEARLW</sequence>
<keyword evidence="3" id="KW-1185">Reference proteome</keyword>
<proteinExistence type="predicted"/>
<accession>A0AA86QNT7</accession>
<evidence type="ECO:0000313" key="2">
    <source>
        <dbReference type="EMBL" id="CAL6092175.1"/>
    </source>
</evidence>
<gene>
    <name evidence="1" type="ORF">HINF_LOCUS45037</name>
    <name evidence="2" type="ORF">HINF_LOCUS66139</name>
</gene>
<dbReference type="SUPFAM" id="SSF52058">
    <property type="entry name" value="L domain-like"/>
    <property type="match status" value="1"/>
</dbReference>
<reference evidence="1" key="1">
    <citation type="submission" date="2023-06" db="EMBL/GenBank/DDBJ databases">
        <authorList>
            <person name="Kurt Z."/>
        </authorList>
    </citation>
    <scope>NUCLEOTIDE SEQUENCE</scope>
</reference>
<protein>
    <submittedName>
        <fullName evidence="2">Hypothetical_protein</fullName>
    </submittedName>
</protein>